<keyword evidence="3" id="KW-1185">Reference proteome</keyword>
<dbReference type="EMBL" id="CP002273">
    <property type="protein sequence ID" value="ADO36051.1"/>
    <property type="molecule type" value="Genomic_DNA"/>
</dbReference>
<protein>
    <submittedName>
        <fullName evidence="2">Uncharacterized protein</fullName>
    </submittedName>
</protein>
<evidence type="ECO:0000313" key="3">
    <source>
        <dbReference type="Proteomes" id="UP000006873"/>
    </source>
</evidence>
<keyword evidence="1" id="KW-0812">Transmembrane</keyword>
<reference key="1">
    <citation type="submission" date="2010-09" db="EMBL/GenBank/DDBJ databases">
        <authorList>
            <person name="Roh H."/>
            <person name="Ko H.-J."/>
            <person name="Kim D."/>
            <person name="Choi D.G."/>
            <person name="Park S."/>
            <person name="Kim S."/>
            <person name="Kim K.H."/>
            <person name="Chang I.S."/>
            <person name="Choi I.-G."/>
        </authorList>
    </citation>
    <scope>NUCLEOTIDE SEQUENCE</scope>
    <source>
        <strain>KIST612</strain>
    </source>
</reference>
<dbReference type="HOGENOM" id="CLU_2751804_0_0_9"/>
<proteinExistence type="predicted"/>
<feature type="transmembrane region" description="Helical" evidence="1">
    <location>
        <begin position="32"/>
        <end position="50"/>
    </location>
</feature>
<keyword evidence="1" id="KW-0472">Membrane</keyword>
<dbReference type="KEGG" id="elm:ELI_1063"/>
<accession>E3GJU0</accession>
<gene>
    <name evidence="2" type="ordered locus">ELI_1063</name>
</gene>
<dbReference type="AlphaFoldDB" id="E3GJU0"/>
<organism evidence="2 3">
    <name type="scientific">Eubacterium callanderi</name>
    <dbReference type="NCBI Taxonomy" id="53442"/>
    <lineage>
        <taxon>Bacteria</taxon>
        <taxon>Bacillati</taxon>
        <taxon>Bacillota</taxon>
        <taxon>Clostridia</taxon>
        <taxon>Eubacteriales</taxon>
        <taxon>Eubacteriaceae</taxon>
        <taxon>Eubacterium</taxon>
    </lineage>
</organism>
<name>E3GJU0_9FIRM</name>
<sequence>MVDSAFSNFIYYNTFLVSITTKSFSWVKSTCFKGFLSFLFVNIFFLRFFLTSLQDRITIQIQCITQYAQN</sequence>
<keyword evidence="1" id="KW-1133">Transmembrane helix</keyword>
<evidence type="ECO:0000256" key="1">
    <source>
        <dbReference type="SAM" id="Phobius"/>
    </source>
</evidence>
<reference evidence="2 3" key="2">
    <citation type="journal article" date="2011" name="J. Bacteriol.">
        <title>Complete genome sequence of a carbon monoxide-utilizing acetogen, Eubacterium limosum KIST612.</title>
        <authorList>
            <person name="Roh H."/>
            <person name="Ko H.J."/>
            <person name="Kim D."/>
            <person name="Choi D.G."/>
            <person name="Park S."/>
            <person name="Kim S."/>
            <person name="Chang I.S."/>
            <person name="Choi I.G."/>
        </authorList>
    </citation>
    <scope>NUCLEOTIDE SEQUENCE [LARGE SCALE GENOMIC DNA]</scope>
    <source>
        <strain evidence="2 3">KIST612</strain>
    </source>
</reference>
<dbReference type="Proteomes" id="UP000006873">
    <property type="component" value="Chromosome"/>
</dbReference>
<evidence type="ECO:0000313" key="2">
    <source>
        <dbReference type="EMBL" id="ADO36051.1"/>
    </source>
</evidence>